<dbReference type="InterPro" id="IPR051451">
    <property type="entry name" value="PhoH2-like"/>
</dbReference>
<dbReference type="PANTHER" id="PTHR30473:SF3">
    <property type="entry name" value="PROTEIN PHOH"/>
    <property type="match status" value="1"/>
</dbReference>
<dbReference type="GO" id="GO:0005524">
    <property type="term" value="F:ATP binding"/>
    <property type="evidence" value="ECO:0007669"/>
    <property type="project" value="UniProtKB-KW"/>
</dbReference>
<dbReference type="Pfam" id="PF02562">
    <property type="entry name" value="PhoH"/>
    <property type="match status" value="1"/>
</dbReference>
<evidence type="ECO:0000256" key="2">
    <source>
        <dbReference type="ARBA" id="ARBA00022840"/>
    </source>
</evidence>
<dbReference type="EMBL" id="PP579741">
    <property type="protein sequence ID" value="XAG95904.1"/>
    <property type="molecule type" value="Genomic_DNA"/>
</dbReference>
<dbReference type="InterPro" id="IPR003714">
    <property type="entry name" value="PhoH"/>
</dbReference>
<organism evidence="4 5">
    <name type="scientific">Enterobacter phage KKP_3711</name>
    <dbReference type="NCBI Taxonomy" id="3109398"/>
    <lineage>
        <taxon>Viruses</taxon>
        <taxon>Duplodnaviria</taxon>
        <taxon>Heunggongvirae</taxon>
        <taxon>Uroviricota</taxon>
        <taxon>Caudoviricetes</taxon>
        <taxon>Demerecviridae</taxon>
        <taxon>Markadamsvirinae</taxon>
    </lineage>
</organism>
<gene>
    <name evidence="4" type="ORF">U7154_000137</name>
</gene>
<evidence type="ECO:0000313" key="4">
    <source>
        <dbReference type="EMBL" id="XAG95904.1"/>
    </source>
</evidence>
<evidence type="ECO:0000259" key="3">
    <source>
        <dbReference type="Pfam" id="PF02562"/>
    </source>
</evidence>
<dbReference type="Proteomes" id="UP001437386">
    <property type="component" value="Segment"/>
</dbReference>
<keyword evidence="1" id="KW-0547">Nucleotide-binding</keyword>
<protein>
    <recommendedName>
        <fullName evidence="3">PhoH-like protein domain-containing protein</fullName>
    </recommendedName>
</protein>
<dbReference type="InterPro" id="IPR027417">
    <property type="entry name" value="P-loop_NTPase"/>
</dbReference>
<dbReference type="PANTHER" id="PTHR30473">
    <property type="entry name" value="PROTEIN PHOH"/>
    <property type="match status" value="1"/>
</dbReference>
<reference evidence="4 5" key="1">
    <citation type="submission" date="2024-04" db="EMBL/GenBank/DDBJ databases">
        <authorList>
            <person name="Wojcicki M."/>
            <person name="Srednicka P."/>
            <person name="Shymialevich D."/>
            <person name="Sokolowska B."/>
        </authorList>
    </citation>
    <scope>NUCLEOTIDE SEQUENCE [LARGE SCALE GENOMIC DNA]</scope>
</reference>
<name>A0AAX4Q486_9CAUD</name>
<sequence>MVQKAVRRKRNGSRNRNHVAEVYNIENGKPMDISGYAKPEQKKLIAKNQEQSTYINSLKNHTVTVCLGSIGSGKTFIPSVLAGNALTDKSSGIKKVILIRPNEPLGKSLGMLPGDLKEKLKPWLAPIADGVQYAVGKGFYEYAVESEKVEYLAVEHVRGRTFNDAYVIVDEAQNLSVEAMVAILTRIGENCKMAICGDIAQKDIKGASGLGMLKKLSEDYDYLPYNIVELTECVRSKEAAAFLSVFQQEGLL</sequence>
<accession>A0AAX4Q486</accession>
<evidence type="ECO:0000256" key="1">
    <source>
        <dbReference type="ARBA" id="ARBA00022741"/>
    </source>
</evidence>
<dbReference type="SUPFAM" id="SSF52540">
    <property type="entry name" value="P-loop containing nucleoside triphosphate hydrolases"/>
    <property type="match status" value="1"/>
</dbReference>
<keyword evidence="5" id="KW-1185">Reference proteome</keyword>
<evidence type="ECO:0000313" key="5">
    <source>
        <dbReference type="Proteomes" id="UP001437386"/>
    </source>
</evidence>
<feature type="domain" description="PhoH-like protein" evidence="3">
    <location>
        <begin position="45"/>
        <end position="246"/>
    </location>
</feature>
<dbReference type="Gene3D" id="3.40.50.300">
    <property type="entry name" value="P-loop containing nucleotide triphosphate hydrolases"/>
    <property type="match status" value="1"/>
</dbReference>
<keyword evidence="2" id="KW-0067">ATP-binding</keyword>
<proteinExistence type="predicted"/>